<organism evidence="2 3">
    <name type="scientific">Fragilariopsis cylindrus CCMP1102</name>
    <dbReference type="NCBI Taxonomy" id="635003"/>
    <lineage>
        <taxon>Eukaryota</taxon>
        <taxon>Sar</taxon>
        <taxon>Stramenopiles</taxon>
        <taxon>Ochrophyta</taxon>
        <taxon>Bacillariophyta</taxon>
        <taxon>Bacillariophyceae</taxon>
        <taxon>Bacillariophycidae</taxon>
        <taxon>Bacillariales</taxon>
        <taxon>Bacillariaceae</taxon>
        <taxon>Fragilariopsis</taxon>
    </lineage>
</organism>
<name>A0A1E7EIM3_9STRA</name>
<feature type="region of interest" description="Disordered" evidence="1">
    <location>
        <begin position="140"/>
        <end position="204"/>
    </location>
</feature>
<dbReference type="Proteomes" id="UP000095751">
    <property type="component" value="Unassembled WGS sequence"/>
</dbReference>
<keyword evidence="3" id="KW-1185">Reference proteome</keyword>
<sequence length="366" mass="40174">MPYKKLPMRFTIEMVHQVAQLINSLPKSNGIHAILSPREIVSGKKFRCPTIKIGQYVQGLTGGTNSTDQERSIDALYIGRADNGSGHSVFKLSTKQVVSVNRVVIIPTSEATITAVNHIGSEEGQPEGLEFSDMNGKITLDDFAANDNNDDDSNASDADFKMDEEYQDEPDKERKLELKDNPDNDADPDSKGFGSDDPDSQIDFFQNPIQQHNQGVEPVIFDNRTRSANNPTVALTTTTPAAKQECGSDKKKKYPIINDGTHLIEEDLDDDLIQDNTVVPNNDKVIDTAVEEPSVPSELVSDLGSYWAFAQSSHAYVLNTIASYNNIEASKSTPQYGFNRGLKEFKDLGYEATAYSDAKKGGSSPN</sequence>
<protein>
    <submittedName>
        <fullName evidence="2">Uncharacterized protein</fullName>
    </submittedName>
</protein>
<dbReference type="KEGG" id="fcy:FRACYDRAFT_258465"/>
<evidence type="ECO:0000256" key="1">
    <source>
        <dbReference type="SAM" id="MobiDB-lite"/>
    </source>
</evidence>
<feature type="compositionally biased region" description="Basic and acidic residues" evidence="1">
    <location>
        <begin position="158"/>
        <end position="182"/>
    </location>
</feature>
<accession>A0A1E7EIM3</accession>
<dbReference type="AlphaFoldDB" id="A0A1E7EIM3"/>
<gene>
    <name evidence="2" type="ORF">FRACYDRAFT_258465</name>
</gene>
<dbReference type="InParanoid" id="A0A1E7EIM3"/>
<evidence type="ECO:0000313" key="2">
    <source>
        <dbReference type="EMBL" id="OEU05741.1"/>
    </source>
</evidence>
<dbReference type="OrthoDB" id="44654at2759"/>
<evidence type="ECO:0000313" key="3">
    <source>
        <dbReference type="Proteomes" id="UP000095751"/>
    </source>
</evidence>
<dbReference type="EMBL" id="KV784493">
    <property type="protein sequence ID" value="OEU05741.1"/>
    <property type="molecule type" value="Genomic_DNA"/>
</dbReference>
<proteinExistence type="predicted"/>
<reference evidence="2 3" key="1">
    <citation type="submission" date="2016-09" db="EMBL/GenBank/DDBJ databases">
        <title>Extensive genetic diversity and differential bi-allelic expression allows diatom success in the polar Southern Ocean.</title>
        <authorList>
            <consortium name="DOE Joint Genome Institute"/>
            <person name="Mock T."/>
            <person name="Otillar R.P."/>
            <person name="Strauss J."/>
            <person name="Dupont C."/>
            <person name="Frickenhaus S."/>
            <person name="Maumus F."/>
            <person name="Mcmullan M."/>
            <person name="Sanges R."/>
            <person name="Schmutz J."/>
            <person name="Toseland A."/>
            <person name="Valas R."/>
            <person name="Veluchamy A."/>
            <person name="Ward B.J."/>
            <person name="Allen A."/>
            <person name="Barry K."/>
            <person name="Falciatore A."/>
            <person name="Ferrante M."/>
            <person name="Fortunato A.E."/>
            <person name="Gloeckner G."/>
            <person name="Gruber A."/>
            <person name="Hipkin R."/>
            <person name="Janech M."/>
            <person name="Kroth P."/>
            <person name="Leese F."/>
            <person name="Lindquist E."/>
            <person name="Lyon B.R."/>
            <person name="Martin J."/>
            <person name="Mayer C."/>
            <person name="Parker M."/>
            <person name="Quesneville H."/>
            <person name="Raymond J."/>
            <person name="Uhlig C."/>
            <person name="Valentin K.U."/>
            <person name="Worden A.Z."/>
            <person name="Armbrust E.V."/>
            <person name="Bowler C."/>
            <person name="Green B."/>
            <person name="Moulton V."/>
            <person name="Van Oosterhout C."/>
            <person name="Grigoriev I."/>
        </authorList>
    </citation>
    <scope>NUCLEOTIDE SEQUENCE [LARGE SCALE GENOMIC DNA]</scope>
    <source>
        <strain evidence="2 3">CCMP1102</strain>
    </source>
</reference>